<dbReference type="Pfam" id="PF00877">
    <property type="entry name" value="NLPC_P60"/>
    <property type="match status" value="1"/>
</dbReference>
<evidence type="ECO:0000256" key="4">
    <source>
        <dbReference type="ARBA" id="ARBA00022807"/>
    </source>
</evidence>
<evidence type="ECO:0000313" key="6">
    <source>
        <dbReference type="EMBL" id="RCS59289.1"/>
    </source>
</evidence>
<evidence type="ECO:0000313" key="7">
    <source>
        <dbReference type="Proteomes" id="UP000252357"/>
    </source>
</evidence>
<evidence type="ECO:0000259" key="5">
    <source>
        <dbReference type="PROSITE" id="PS51935"/>
    </source>
</evidence>
<dbReference type="Proteomes" id="UP000252357">
    <property type="component" value="Unassembled WGS sequence"/>
</dbReference>
<dbReference type="EMBL" id="QPGB01000001">
    <property type="protein sequence ID" value="RCS59289.1"/>
    <property type="molecule type" value="Genomic_DNA"/>
</dbReference>
<comment type="caution">
    <text evidence="6">The sequence shown here is derived from an EMBL/GenBank/DDBJ whole genome shotgun (WGS) entry which is preliminary data.</text>
</comment>
<dbReference type="InterPro" id="IPR051202">
    <property type="entry name" value="Peptidase_C40"/>
</dbReference>
<dbReference type="RefSeq" id="WP_114401438.1">
    <property type="nucleotide sequence ID" value="NZ_QPGB01000001.1"/>
</dbReference>
<sequence length="204" mass="22304">MHEVGQGNVAIVHPALLQRPWQRQLLCSLCCVIALSLPDAASAAEEPAKDRTYLQEATSRVGDVLLRAMSFLGLPYRSGGNTPETGFDCSGLVRWVFGETLGMSLPRRSEEISQVGAPVAVDQLKPGDLVFFNTLRRTFSHVGIYLGNNRFIHSPSSGSSVRIEDMTTPYWERRFNGARRIVPAAASQEEAARAAAALNGFETR</sequence>
<feature type="domain" description="NlpC/P60" evidence="5">
    <location>
        <begin position="58"/>
        <end position="182"/>
    </location>
</feature>
<evidence type="ECO:0000256" key="2">
    <source>
        <dbReference type="ARBA" id="ARBA00022670"/>
    </source>
</evidence>
<dbReference type="GO" id="GO:0006508">
    <property type="term" value="P:proteolysis"/>
    <property type="evidence" value="ECO:0007669"/>
    <property type="project" value="UniProtKB-KW"/>
</dbReference>
<keyword evidence="2" id="KW-0645">Protease</keyword>
<dbReference type="PROSITE" id="PS51935">
    <property type="entry name" value="NLPC_P60"/>
    <property type="match status" value="1"/>
</dbReference>
<name>A0A368L7S1_9BURK</name>
<accession>A0A368L7S1</accession>
<reference evidence="6 7" key="1">
    <citation type="journal article" date="2018" name="Int. J. Syst. Evol. Microbiol.">
        <title>Parvibium lacunae gen. nov., sp. nov., a new member of the family Alcaligenaceae isolated from a freshwater pond.</title>
        <authorList>
            <person name="Chen W.M."/>
            <person name="Xie P.B."/>
            <person name="Hsu M.Y."/>
            <person name="Sheu S.Y."/>
        </authorList>
    </citation>
    <scope>NUCLEOTIDE SEQUENCE [LARGE SCALE GENOMIC DNA]</scope>
    <source>
        <strain evidence="6 7">KMB9</strain>
    </source>
</reference>
<dbReference type="SUPFAM" id="SSF54001">
    <property type="entry name" value="Cysteine proteinases"/>
    <property type="match status" value="1"/>
</dbReference>
<dbReference type="Gene3D" id="3.90.1720.10">
    <property type="entry name" value="endopeptidase domain like (from Nostoc punctiforme)"/>
    <property type="match status" value="1"/>
</dbReference>
<dbReference type="PANTHER" id="PTHR47053:SF1">
    <property type="entry name" value="MUREIN DD-ENDOPEPTIDASE MEPH-RELATED"/>
    <property type="match status" value="1"/>
</dbReference>
<keyword evidence="4" id="KW-0788">Thiol protease</keyword>
<comment type="similarity">
    <text evidence="1">Belongs to the peptidase C40 family.</text>
</comment>
<gene>
    <name evidence="6" type="ORF">DU000_00650</name>
</gene>
<proteinExistence type="inferred from homology"/>
<organism evidence="6 7">
    <name type="scientific">Parvibium lacunae</name>
    <dbReference type="NCBI Taxonomy" id="1888893"/>
    <lineage>
        <taxon>Bacteria</taxon>
        <taxon>Pseudomonadati</taxon>
        <taxon>Pseudomonadota</taxon>
        <taxon>Betaproteobacteria</taxon>
        <taxon>Burkholderiales</taxon>
        <taxon>Alcaligenaceae</taxon>
        <taxon>Parvibium</taxon>
    </lineage>
</organism>
<dbReference type="PANTHER" id="PTHR47053">
    <property type="entry name" value="MUREIN DD-ENDOPEPTIDASE MEPH-RELATED"/>
    <property type="match status" value="1"/>
</dbReference>
<keyword evidence="3" id="KW-0378">Hydrolase</keyword>
<dbReference type="GO" id="GO:0008234">
    <property type="term" value="F:cysteine-type peptidase activity"/>
    <property type="evidence" value="ECO:0007669"/>
    <property type="project" value="UniProtKB-KW"/>
</dbReference>
<evidence type="ECO:0000256" key="3">
    <source>
        <dbReference type="ARBA" id="ARBA00022801"/>
    </source>
</evidence>
<dbReference type="OrthoDB" id="9807055at2"/>
<evidence type="ECO:0000256" key="1">
    <source>
        <dbReference type="ARBA" id="ARBA00007074"/>
    </source>
</evidence>
<protein>
    <submittedName>
        <fullName evidence="6">Peptidoglycan endopeptidase</fullName>
    </submittedName>
</protein>
<dbReference type="AlphaFoldDB" id="A0A368L7S1"/>
<dbReference type="InterPro" id="IPR038765">
    <property type="entry name" value="Papain-like_cys_pep_sf"/>
</dbReference>
<keyword evidence="7" id="KW-1185">Reference proteome</keyword>
<dbReference type="InterPro" id="IPR000064">
    <property type="entry name" value="NLP_P60_dom"/>
</dbReference>